<evidence type="ECO:0000313" key="2">
    <source>
        <dbReference type="Proteomes" id="UP001562357"/>
    </source>
</evidence>
<reference evidence="2" key="1">
    <citation type="submission" date="2024-06" db="EMBL/GenBank/DDBJ databases">
        <title>Draft Genome Sequences of Epichloe bromicola Strains Isolated from Elymus ciliaris.</title>
        <authorList>
            <consortium name="Epichloe bromicola genome sequencing consortium"/>
            <person name="Miura A."/>
            <person name="Imano S."/>
            <person name="Ashida A."/>
            <person name="Sato I."/>
            <person name="Chiba S."/>
            <person name="Tanaka A."/>
            <person name="Camagna M."/>
            <person name="Takemoto D."/>
        </authorList>
    </citation>
    <scope>NUCLEOTIDE SEQUENCE [LARGE SCALE GENOMIC DNA]</scope>
    <source>
        <strain evidence="2">DP</strain>
    </source>
</reference>
<evidence type="ECO:0000313" key="1">
    <source>
        <dbReference type="EMBL" id="GAB0132576.1"/>
    </source>
</evidence>
<dbReference type="Proteomes" id="UP001562357">
    <property type="component" value="Unassembled WGS sequence"/>
</dbReference>
<comment type="caution">
    <text evidence="1">The sequence shown here is derived from an EMBL/GenBank/DDBJ whole genome shotgun (WGS) entry which is preliminary data.</text>
</comment>
<protein>
    <submittedName>
        <fullName evidence="1">Uncharacterized protein</fullName>
    </submittedName>
</protein>
<sequence>MPGPSWRTSALSATSEAVCGRLQSEDARILLALLSFFSTLDKIPANLLSRGTAPCKRWTSQGGIEEVDANHMGLPPELQALLSDTTRLEHSFRTLELSSAVTKHHDQTYTIDNTVTSHIHERLPAEDLCFWRHQAVVVVYRAVPWKYIEPVVPNAKLFLPHLKHAVQELQDICETLPANTRIDLALTLLESSRYSNLSWKRWVTKQAEIVSRGLDDSYLESRITESQTLINRIAGASIQPANSNSDSLQRWAHSTTDKRMQYAIGQATIQRSLDCMQVDDLFTARALLENLSLVHHNSSLMERVIIFRKDMLLGRILRFLGEFEASRVHLESARQTADQFKDIVFDEDFRDLGCDYADTLRELDHARPAERQLRAEIMRQDRLDRSLRKSILELSLSEALFAQGRLDEAEELCIEIESRAGLLKMERLRLSVTRAKLRHVQSDYEGAFNHWSSAMAAVGKYKLTGGSTSQIIVMSICDTLSELGHAQLMQQSLQQARTLGNLVKPGRAEYWIAGMRHWLEFLQSRSFRSHM</sequence>
<proteinExistence type="predicted"/>
<name>A0ABQ0CGM7_9HYPO</name>
<keyword evidence="2" id="KW-1185">Reference proteome</keyword>
<accession>A0ABQ0CGM7</accession>
<dbReference type="EMBL" id="BAAFGZ010000020">
    <property type="protein sequence ID" value="GAB0132576.1"/>
    <property type="molecule type" value="Genomic_DNA"/>
</dbReference>
<organism evidence="1 2">
    <name type="scientific">Epichloe bromicola</name>
    <dbReference type="NCBI Taxonomy" id="79588"/>
    <lineage>
        <taxon>Eukaryota</taxon>
        <taxon>Fungi</taxon>
        <taxon>Dikarya</taxon>
        <taxon>Ascomycota</taxon>
        <taxon>Pezizomycotina</taxon>
        <taxon>Sordariomycetes</taxon>
        <taxon>Hypocreomycetidae</taxon>
        <taxon>Hypocreales</taxon>
        <taxon>Clavicipitaceae</taxon>
        <taxon>Epichloe</taxon>
    </lineage>
</organism>
<gene>
    <name evidence="1" type="primary">g1008</name>
    <name evidence="1" type="ORF">EsDP_00001008</name>
</gene>